<dbReference type="Gene3D" id="3.30.565.10">
    <property type="entry name" value="Histidine kinase-like ATPase, C-terminal domain"/>
    <property type="match status" value="1"/>
</dbReference>
<dbReference type="AlphaFoldDB" id="A0A4D4KJ49"/>
<accession>A0A4D4KJ49</accession>
<dbReference type="PANTHER" id="PTHR35526:SF3">
    <property type="entry name" value="ANTI-SIGMA-F FACTOR RSBW"/>
    <property type="match status" value="1"/>
</dbReference>
<comment type="caution">
    <text evidence="1">The sequence shown here is derived from an EMBL/GenBank/DDBJ whole genome shotgun (WGS) entry which is preliminary data.</text>
</comment>
<evidence type="ECO:0000313" key="1">
    <source>
        <dbReference type="EMBL" id="GDY46528.1"/>
    </source>
</evidence>
<gene>
    <name evidence="1" type="ORF">SANT12839_074100</name>
</gene>
<dbReference type="PANTHER" id="PTHR35526">
    <property type="entry name" value="ANTI-SIGMA-F FACTOR RSBW-RELATED"/>
    <property type="match status" value="1"/>
</dbReference>
<evidence type="ECO:0008006" key="3">
    <source>
        <dbReference type="Google" id="ProtNLM"/>
    </source>
</evidence>
<organism evidence="1 2">
    <name type="scientific">Streptomyces antimycoticus</name>
    <dbReference type="NCBI Taxonomy" id="68175"/>
    <lineage>
        <taxon>Bacteria</taxon>
        <taxon>Bacillati</taxon>
        <taxon>Actinomycetota</taxon>
        <taxon>Actinomycetes</taxon>
        <taxon>Kitasatosporales</taxon>
        <taxon>Streptomycetaceae</taxon>
        <taxon>Streptomyces</taxon>
        <taxon>Streptomyces violaceusniger group</taxon>
    </lineage>
</organism>
<dbReference type="InterPro" id="IPR050267">
    <property type="entry name" value="Anti-sigma-factor_SerPK"/>
</dbReference>
<reference evidence="1 2" key="1">
    <citation type="journal article" date="2020" name="Int. J. Syst. Evol. Microbiol.">
        <title>Reclassification of Streptomyces castelarensis and Streptomyces sporoclivatus as later heterotypic synonyms of Streptomyces antimycoticus.</title>
        <authorList>
            <person name="Komaki H."/>
            <person name="Tamura T."/>
        </authorList>
    </citation>
    <scope>NUCLEOTIDE SEQUENCE [LARGE SCALE GENOMIC DNA]</scope>
    <source>
        <strain evidence="1 2">NBRC 12839</strain>
    </source>
</reference>
<dbReference type="CDD" id="cd16936">
    <property type="entry name" value="HATPase_RsbW-like"/>
    <property type="match status" value="1"/>
</dbReference>
<dbReference type="Proteomes" id="UP000299290">
    <property type="component" value="Unassembled WGS sequence"/>
</dbReference>
<sequence length="137" mass="15260">MVMAEAEAREYRQELSVHPRTLVAIRRIVGMRVRMWGFGQLEEAVTLCVHELLTNVDKHAPTPRCVLTLQREIAGVRAIVSDTSTELPVLREPDWSAENGRGMVVLENLADAWGATLNSDGKDVWFEVSDHAIPQGA</sequence>
<name>A0A4D4KJ49_9ACTN</name>
<protein>
    <recommendedName>
        <fullName evidence="3">ATP-binding protein</fullName>
    </recommendedName>
</protein>
<proteinExistence type="predicted"/>
<keyword evidence="2" id="KW-1185">Reference proteome</keyword>
<dbReference type="EMBL" id="BJHV01000001">
    <property type="protein sequence ID" value="GDY46528.1"/>
    <property type="molecule type" value="Genomic_DNA"/>
</dbReference>
<dbReference type="InterPro" id="IPR036890">
    <property type="entry name" value="HATPase_C_sf"/>
</dbReference>
<evidence type="ECO:0000313" key="2">
    <source>
        <dbReference type="Proteomes" id="UP000299290"/>
    </source>
</evidence>